<evidence type="ECO:0000256" key="8">
    <source>
        <dbReference type="ARBA" id="ARBA00023033"/>
    </source>
</evidence>
<feature type="binding site" description="axial binding residue" evidence="10">
    <location>
        <position position="479"/>
    </location>
    <ligand>
        <name>heme</name>
        <dbReference type="ChEBI" id="CHEBI:30413"/>
    </ligand>
    <ligandPart>
        <name>Fe</name>
        <dbReference type="ChEBI" id="CHEBI:18248"/>
    </ligandPart>
</feature>
<dbReference type="PANTHER" id="PTHR24305:SF166">
    <property type="entry name" value="CYTOCHROME P450 12A4, MITOCHONDRIAL-RELATED"/>
    <property type="match status" value="1"/>
</dbReference>
<dbReference type="Gene3D" id="1.10.630.10">
    <property type="entry name" value="Cytochrome P450"/>
    <property type="match status" value="1"/>
</dbReference>
<sequence length="540" mass="60106">MSVIAWAFGAALVAFSCWKLLKISGLLQPYMSPLGDIPGPPSPSFLYGNMHEIQNSETSIVREQWVDMYGPTLKYKGWLNVDRLYTLDTRAIHHVLTHSHDYPKMELSRYFLTQVTGNGLIVAEGDLHRKQRRVMNPAFGPTQIRGVTKIFVDKAHQLRALWTATLELTGGPARIDVLSGLTKVTLDVIGLAGFNIDFGSLNPNGHARHSELTDAFNVMFGALGDTRTSLFRAMKAYLPPLRLIPDSTSARVTAARKVIDRVGMQLIMEKKAEVIKAERTGEKDTLHSRDLLTLLIRANMSTDIPENQRLSDAEVLAQIPTFLAAGHETTSNSTAWCLYALAQHPAVQSALRDELLSVPTDSPSMDDLNALPYLDAVVRETMRLHAPVSSTMRYAAKDDVIPLAAPYTDRNGEVCDGIRVSKGSPIIIPILAMNRSKAVWGEDAHEFRPERWESTIETAQHMPGVWAHMMSFLGGPRACIGYRFSLVEMKALMFVLVRGFEFELAVPICKKRMLVQRPFVSDEMDKGAQLPLLVKPYVRA</sequence>
<dbReference type="Proteomes" id="UP000194127">
    <property type="component" value="Unassembled WGS sequence"/>
</dbReference>
<dbReference type="GeneID" id="36326273"/>
<dbReference type="InterPro" id="IPR001128">
    <property type="entry name" value="Cyt_P450"/>
</dbReference>
<name>A0A1X6MP23_9APHY</name>
<proteinExistence type="inferred from homology"/>
<evidence type="ECO:0000313" key="11">
    <source>
        <dbReference type="EMBL" id="OSX57883.1"/>
    </source>
</evidence>
<gene>
    <name evidence="11" type="ORF">POSPLADRAFT_1060956</name>
</gene>
<accession>A0A1X6MP23</accession>
<keyword evidence="12" id="KW-1185">Reference proteome</keyword>
<keyword evidence="8" id="KW-0503">Monooxygenase</keyword>
<dbReference type="GO" id="GO:0004497">
    <property type="term" value="F:monooxygenase activity"/>
    <property type="evidence" value="ECO:0007669"/>
    <property type="project" value="UniProtKB-KW"/>
</dbReference>
<dbReference type="GO" id="GO:0005506">
    <property type="term" value="F:iron ion binding"/>
    <property type="evidence" value="ECO:0007669"/>
    <property type="project" value="InterPro"/>
</dbReference>
<dbReference type="InterPro" id="IPR036396">
    <property type="entry name" value="Cyt_P450_sf"/>
</dbReference>
<dbReference type="InterPro" id="IPR050121">
    <property type="entry name" value="Cytochrome_P450_monoxygenase"/>
</dbReference>
<keyword evidence="9" id="KW-0325">Glycoprotein</keyword>
<keyword evidence="4 10" id="KW-0349">Heme</keyword>
<evidence type="ECO:0008006" key="13">
    <source>
        <dbReference type="Google" id="ProtNLM"/>
    </source>
</evidence>
<dbReference type="InterPro" id="IPR002403">
    <property type="entry name" value="Cyt_P450_E_grp-IV"/>
</dbReference>
<dbReference type="EMBL" id="KZ110606">
    <property type="protein sequence ID" value="OSX57883.1"/>
    <property type="molecule type" value="Genomic_DNA"/>
</dbReference>
<evidence type="ECO:0000256" key="2">
    <source>
        <dbReference type="ARBA" id="ARBA00005179"/>
    </source>
</evidence>
<dbReference type="PANTHER" id="PTHR24305">
    <property type="entry name" value="CYTOCHROME P450"/>
    <property type="match status" value="1"/>
</dbReference>
<dbReference type="CDD" id="cd11069">
    <property type="entry name" value="CYP_FUM15-like"/>
    <property type="match status" value="1"/>
</dbReference>
<dbReference type="STRING" id="670580.A0A1X6MP23"/>
<evidence type="ECO:0000256" key="1">
    <source>
        <dbReference type="ARBA" id="ARBA00001971"/>
    </source>
</evidence>
<dbReference type="AlphaFoldDB" id="A0A1X6MP23"/>
<protein>
    <recommendedName>
        <fullName evidence="13">Cytochrome P450</fullName>
    </recommendedName>
</protein>
<dbReference type="RefSeq" id="XP_024334677.1">
    <property type="nucleotide sequence ID" value="XM_024481323.1"/>
</dbReference>
<evidence type="ECO:0000256" key="3">
    <source>
        <dbReference type="ARBA" id="ARBA00010617"/>
    </source>
</evidence>
<evidence type="ECO:0000256" key="5">
    <source>
        <dbReference type="ARBA" id="ARBA00022723"/>
    </source>
</evidence>
<dbReference type="GO" id="GO:0016705">
    <property type="term" value="F:oxidoreductase activity, acting on paired donors, with incorporation or reduction of molecular oxygen"/>
    <property type="evidence" value="ECO:0007669"/>
    <property type="project" value="InterPro"/>
</dbReference>
<evidence type="ECO:0000256" key="7">
    <source>
        <dbReference type="ARBA" id="ARBA00023004"/>
    </source>
</evidence>
<keyword evidence="5 10" id="KW-0479">Metal-binding</keyword>
<comment type="pathway">
    <text evidence="2">Secondary metabolite biosynthesis.</text>
</comment>
<dbReference type="PRINTS" id="PR00385">
    <property type="entry name" value="P450"/>
</dbReference>
<dbReference type="GO" id="GO:0020037">
    <property type="term" value="F:heme binding"/>
    <property type="evidence" value="ECO:0007669"/>
    <property type="project" value="InterPro"/>
</dbReference>
<dbReference type="OrthoDB" id="1470350at2759"/>
<evidence type="ECO:0000256" key="4">
    <source>
        <dbReference type="ARBA" id="ARBA00022617"/>
    </source>
</evidence>
<evidence type="ECO:0000256" key="10">
    <source>
        <dbReference type="PIRSR" id="PIRSR602403-1"/>
    </source>
</evidence>
<dbReference type="Pfam" id="PF00067">
    <property type="entry name" value="p450"/>
    <property type="match status" value="1"/>
</dbReference>
<comment type="cofactor">
    <cofactor evidence="1 10">
        <name>heme</name>
        <dbReference type="ChEBI" id="CHEBI:30413"/>
    </cofactor>
</comment>
<evidence type="ECO:0000313" key="12">
    <source>
        <dbReference type="Proteomes" id="UP000194127"/>
    </source>
</evidence>
<reference evidence="11 12" key="1">
    <citation type="submission" date="2017-04" db="EMBL/GenBank/DDBJ databases">
        <title>Genome Sequence of the Model Brown-Rot Fungus Postia placenta SB12.</title>
        <authorList>
            <consortium name="DOE Joint Genome Institute"/>
            <person name="Gaskell J."/>
            <person name="Kersten P."/>
            <person name="Larrondo L.F."/>
            <person name="Canessa P."/>
            <person name="Martinez D."/>
            <person name="Hibbett D."/>
            <person name="Schmoll M."/>
            <person name="Kubicek C.P."/>
            <person name="Martinez A.T."/>
            <person name="Yadav J."/>
            <person name="Master E."/>
            <person name="Magnuson J.K."/>
            <person name="James T."/>
            <person name="Yaver D."/>
            <person name="Berka R."/>
            <person name="Labutti K."/>
            <person name="Lipzen A."/>
            <person name="Aerts A."/>
            <person name="Barry K."/>
            <person name="Henrissat B."/>
            <person name="Blanchette R."/>
            <person name="Grigoriev I."/>
            <person name="Cullen D."/>
        </authorList>
    </citation>
    <scope>NUCLEOTIDE SEQUENCE [LARGE SCALE GENOMIC DNA]</scope>
    <source>
        <strain evidence="11 12">MAD-698-R-SB12</strain>
    </source>
</reference>
<evidence type="ECO:0000256" key="9">
    <source>
        <dbReference type="ARBA" id="ARBA00023180"/>
    </source>
</evidence>
<dbReference type="PRINTS" id="PR00465">
    <property type="entry name" value="EP450IV"/>
</dbReference>
<keyword evidence="6" id="KW-0560">Oxidoreductase</keyword>
<dbReference type="SUPFAM" id="SSF48264">
    <property type="entry name" value="Cytochrome P450"/>
    <property type="match status" value="1"/>
</dbReference>
<comment type="similarity">
    <text evidence="3">Belongs to the cytochrome P450 family.</text>
</comment>
<evidence type="ECO:0000256" key="6">
    <source>
        <dbReference type="ARBA" id="ARBA00023002"/>
    </source>
</evidence>
<keyword evidence="7 10" id="KW-0408">Iron</keyword>
<organism evidence="11 12">
    <name type="scientific">Postia placenta MAD-698-R-SB12</name>
    <dbReference type="NCBI Taxonomy" id="670580"/>
    <lineage>
        <taxon>Eukaryota</taxon>
        <taxon>Fungi</taxon>
        <taxon>Dikarya</taxon>
        <taxon>Basidiomycota</taxon>
        <taxon>Agaricomycotina</taxon>
        <taxon>Agaricomycetes</taxon>
        <taxon>Polyporales</taxon>
        <taxon>Adustoporiaceae</taxon>
        <taxon>Rhodonia</taxon>
    </lineage>
</organism>